<dbReference type="InterPro" id="IPR000160">
    <property type="entry name" value="GGDEF_dom"/>
</dbReference>
<evidence type="ECO:0000313" key="4">
    <source>
        <dbReference type="EMBL" id="TGN67631.1"/>
    </source>
</evidence>
<dbReference type="Gene3D" id="3.30.70.270">
    <property type="match status" value="1"/>
</dbReference>
<feature type="domain" description="EAL" evidence="2">
    <location>
        <begin position="399"/>
        <end position="649"/>
    </location>
</feature>
<dbReference type="PROSITE" id="PS50883">
    <property type="entry name" value="EAL"/>
    <property type="match status" value="1"/>
</dbReference>
<dbReference type="CDD" id="cd01949">
    <property type="entry name" value="GGDEF"/>
    <property type="match status" value="1"/>
</dbReference>
<dbReference type="Gene3D" id="3.20.20.450">
    <property type="entry name" value="EAL domain"/>
    <property type="match status" value="1"/>
</dbReference>
<dbReference type="Proteomes" id="UP000297972">
    <property type="component" value="Unassembled WGS sequence"/>
</dbReference>
<dbReference type="InterPro" id="IPR052155">
    <property type="entry name" value="Biofilm_reg_signaling"/>
</dbReference>
<dbReference type="PANTHER" id="PTHR44757">
    <property type="entry name" value="DIGUANYLATE CYCLASE DGCP"/>
    <property type="match status" value="1"/>
</dbReference>
<dbReference type="PANTHER" id="PTHR44757:SF2">
    <property type="entry name" value="BIOFILM ARCHITECTURE MAINTENANCE PROTEIN MBAA"/>
    <property type="match status" value="1"/>
</dbReference>
<sequence length="655" mass="73461">MRRILYALVILFAGATLYLLSSVGERHDILRQVVHHNDAWAVSQTVQEVLRLESNVAVGLLNDQKLNDAEISLRLDIVFSRLASLYEGTLNTFLKEVPSREETIQELQTILDELDQNLNSNDRVETIATLTKLNSIIGDITRFSSQAVQHSWASVDENLNDLDSLHEVFGYVVAFFILCWCILLAVLLRQNYLLDNAQRRTEDLNETLISTGLELSNKNQLLEYAAHHDPLTDLPNRTPLWKMLEESLSNVTTEPDKIALLLIDLDDFKCVNDTFGHDTGDSLLRQVSDRLRNMTHSPRMFSRLGGDEFACVLYHRSHDEAVWYARDLVSAISAPYLIAGRQIKIGCSIGVATVPAGSNDMTAQTIFKFADIALYRAKASDLVRVCLFEDYMAQEFDDRKQLENDLILAIQAGKIDVNYQTQIDLQSTEIRGMEALARWTHSVRGSIPPSDFIAIAEEIGVVQDLGLLVLTKACIEACTWKQPTKLAVNVSPMQLQDPNFIISVKHVLSKTGLDPRRLELEITESALLEDQNDLADVLSQLRSLGISVAIDDFGKGHSSLARLRSLPFDTIKLDKSFVRGITKDKEAQDFLKMVSDLGGLLRKEVIIEGIETEEEHNIVRQLHCDVAQGFLFGRPVANSQLGHLRSIALQFGRAI</sequence>
<dbReference type="InterPro" id="IPR001633">
    <property type="entry name" value="EAL_dom"/>
</dbReference>
<proteinExistence type="predicted"/>
<dbReference type="Pfam" id="PF00563">
    <property type="entry name" value="EAL"/>
    <property type="match status" value="1"/>
</dbReference>
<reference evidence="4 5" key="1">
    <citation type="submission" date="2019-03" db="EMBL/GenBank/DDBJ databases">
        <authorList>
            <person name="Li J."/>
        </authorList>
    </citation>
    <scope>NUCLEOTIDE SEQUENCE [LARGE SCALE GENOMIC DNA]</scope>
    <source>
        <strain evidence="4 5">3058</strain>
    </source>
</reference>
<gene>
    <name evidence="4" type="ORF">E4L95_04255</name>
</gene>
<feature type="domain" description="GGDEF" evidence="3">
    <location>
        <begin position="256"/>
        <end position="390"/>
    </location>
</feature>
<accession>A0A4Z1CR66</accession>
<dbReference type="SUPFAM" id="SSF55073">
    <property type="entry name" value="Nucleotide cyclase"/>
    <property type="match status" value="1"/>
</dbReference>
<dbReference type="RefSeq" id="WP_135816541.1">
    <property type="nucleotide sequence ID" value="NZ_SRPG01000025.1"/>
</dbReference>
<dbReference type="SMART" id="SM00267">
    <property type="entry name" value="GGDEF"/>
    <property type="match status" value="1"/>
</dbReference>
<keyword evidence="1" id="KW-0472">Membrane</keyword>
<evidence type="ECO:0000256" key="1">
    <source>
        <dbReference type="SAM" id="Phobius"/>
    </source>
</evidence>
<keyword evidence="1" id="KW-0812">Transmembrane</keyword>
<dbReference type="AlphaFoldDB" id="A0A4Z1CR66"/>
<dbReference type="Pfam" id="PF00990">
    <property type="entry name" value="GGDEF"/>
    <property type="match status" value="1"/>
</dbReference>
<evidence type="ECO:0000259" key="3">
    <source>
        <dbReference type="PROSITE" id="PS50887"/>
    </source>
</evidence>
<dbReference type="PROSITE" id="PS50887">
    <property type="entry name" value="GGDEF"/>
    <property type="match status" value="1"/>
</dbReference>
<dbReference type="InterPro" id="IPR029787">
    <property type="entry name" value="Nucleotide_cyclase"/>
</dbReference>
<evidence type="ECO:0000313" key="5">
    <source>
        <dbReference type="Proteomes" id="UP000297972"/>
    </source>
</evidence>
<feature type="transmembrane region" description="Helical" evidence="1">
    <location>
        <begin position="168"/>
        <end position="188"/>
    </location>
</feature>
<dbReference type="NCBIfam" id="TIGR00254">
    <property type="entry name" value="GGDEF"/>
    <property type="match status" value="1"/>
</dbReference>
<keyword evidence="5" id="KW-1185">Reference proteome</keyword>
<dbReference type="InterPro" id="IPR043128">
    <property type="entry name" value="Rev_trsase/Diguanyl_cyclase"/>
</dbReference>
<protein>
    <submittedName>
        <fullName evidence="4">EAL domain-containing protein</fullName>
    </submittedName>
</protein>
<dbReference type="SMART" id="SM00052">
    <property type="entry name" value="EAL"/>
    <property type="match status" value="1"/>
</dbReference>
<organism evidence="4 5">
    <name type="scientific">Paracoccus liaowanqingii</name>
    <dbReference type="NCBI Taxonomy" id="2560053"/>
    <lineage>
        <taxon>Bacteria</taxon>
        <taxon>Pseudomonadati</taxon>
        <taxon>Pseudomonadota</taxon>
        <taxon>Alphaproteobacteria</taxon>
        <taxon>Rhodobacterales</taxon>
        <taxon>Paracoccaceae</taxon>
        <taxon>Paracoccus</taxon>
    </lineage>
</organism>
<keyword evidence="1" id="KW-1133">Transmembrane helix</keyword>
<dbReference type="EMBL" id="SRPG01000025">
    <property type="protein sequence ID" value="TGN67631.1"/>
    <property type="molecule type" value="Genomic_DNA"/>
</dbReference>
<dbReference type="SUPFAM" id="SSF141868">
    <property type="entry name" value="EAL domain-like"/>
    <property type="match status" value="1"/>
</dbReference>
<evidence type="ECO:0000259" key="2">
    <source>
        <dbReference type="PROSITE" id="PS50883"/>
    </source>
</evidence>
<dbReference type="CDD" id="cd01948">
    <property type="entry name" value="EAL"/>
    <property type="match status" value="1"/>
</dbReference>
<name>A0A4Z1CR66_9RHOB</name>
<dbReference type="OrthoDB" id="9814202at2"/>
<comment type="caution">
    <text evidence="4">The sequence shown here is derived from an EMBL/GenBank/DDBJ whole genome shotgun (WGS) entry which is preliminary data.</text>
</comment>
<dbReference type="InterPro" id="IPR035919">
    <property type="entry name" value="EAL_sf"/>
</dbReference>